<comment type="subunit">
    <text evidence="3">Homotetramer.</text>
</comment>
<dbReference type="NCBIfam" id="TIGR01325">
    <property type="entry name" value="O_suc_HS_sulf"/>
    <property type="match status" value="1"/>
</dbReference>
<dbReference type="Pfam" id="PF01053">
    <property type="entry name" value="Cys_Met_Meta_PP"/>
    <property type="match status" value="1"/>
</dbReference>
<dbReference type="InterPro" id="IPR015421">
    <property type="entry name" value="PyrdxlP-dep_Trfase_major"/>
</dbReference>
<evidence type="ECO:0000313" key="6">
    <source>
        <dbReference type="Proteomes" id="UP001230156"/>
    </source>
</evidence>
<keyword evidence="3" id="KW-0028">Amino-acid biosynthesis</keyword>
<sequence length="398" mass="42669">MTNKREIKSHWRSATRLVHAGQSRSGFKETAEPIYFTSGYIYENAEEAEAAFNNSQPRFVYSRFGNPTVAMFEERMADLEGAGAARGTASGMAAVFAALACQVKAGDRIVSSDALFGSCQYILADILPKWGVECVFVDGRDNAAWAKALSKPTQAVFLETPSNPSLRLVDLETVSTLAHAAGATVVVDNVFATPLLQQPLKHGADVVVYSATKHIDGQGRTLGGVILGSQKFITETLQPFLRHTGPSLSPMNAWVLLKGLETLELRVTRQAASAEAIARQLSGNPKLAQVLYPTLEDFPQRALAQRQMSGGGTMVGFSLKGGKPAAFKFLNALELVLISNNLGDAKSLATHPMTTTHQRLTAEQRAAQGIDDGLIRVSVGLEDPADLIEDLEKALAAA</sequence>
<protein>
    <recommendedName>
        <fullName evidence="3">O-succinylhomoserine sulfhydrylase</fullName>
        <shortName evidence="3">OSH sulfhydrylase</shortName>
        <shortName evidence="3">OSHS sulfhydrylase</shortName>
        <ecNumber evidence="3">2.5.1.-</ecNumber>
    </recommendedName>
</protein>
<organism evidence="5 6">
    <name type="scientific">Dongia sedimenti</name>
    <dbReference type="NCBI Taxonomy" id="3064282"/>
    <lineage>
        <taxon>Bacteria</taxon>
        <taxon>Pseudomonadati</taxon>
        <taxon>Pseudomonadota</taxon>
        <taxon>Alphaproteobacteria</taxon>
        <taxon>Rhodospirillales</taxon>
        <taxon>Dongiaceae</taxon>
        <taxon>Dongia</taxon>
    </lineage>
</organism>
<dbReference type="RefSeq" id="WP_379960850.1">
    <property type="nucleotide sequence ID" value="NZ_JAUYVI010000008.1"/>
</dbReference>
<comment type="function">
    <text evidence="3">Catalyzes the formation of L-homocysteine from O-succinyl-L-homoserine (OSHS) and hydrogen sulfide.</text>
</comment>
<accession>A0ABU0YVF6</accession>
<dbReference type="EMBL" id="JAUYVI010000008">
    <property type="protein sequence ID" value="MDQ7250961.1"/>
    <property type="molecule type" value="Genomic_DNA"/>
</dbReference>
<keyword evidence="6" id="KW-1185">Reference proteome</keyword>
<name>A0ABU0YVF6_9PROT</name>
<dbReference type="InterPro" id="IPR006234">
    <property type="entry name" value="O-succ-hSer_sulfhydrylase"/>
</dbReference>
<keyword evidence="2 3" id="KW-0663">Pyridoxal phosphate</keyword>
<dbReference type="PIRSF" id="PIRSF001434">
    <property type="entry name" value="CGS"/>
    <property type="match status" value="1"/>
</dbReference>
<evidence type="ECO:0000256" key="3">
    <source>
        <dbReference type="HAMAP-Rule" id="MF_02056"/>
    </source>
</evidence>
<dbReference type="Proteomes" id="UP001230156">
    <property type="component" value="Unassembled WGS sequence"/>
</dbReference>
<comment type="caution">
    <text evidence="5">The sequence shown here is derived from an EMBL/GenBank/DDBJ whole genome shotgun (WGS) entry which is preliminary data.</text>
</comment>
<evidence type="ECO:0000313" key="5">
    <source>
        <dbReference type="EMBL" id="MDQ7250961.1"/>
    </source>
</evidence>
<dbReference type="Gene3D" id="3.90.1150.10">
    <property type="entry name" value="Aspartate Aminotransferase, domain 1"/>
    <property type="match status" value="1"/>
</dbReference>
<comment type="pathway">
    <text evidence="3">Amino-acid biosynthesis; L-methionine biosynthesis via de novo pathway; L-homocysteine from O-succinyl-L-homoserine: step 1/1.</text>
</comment>
<dbReference type="SUPFAM" id="SSF53383">
    <property type="entry name" value="PLP-dependent transferases"/>
    <property type="match status" value="1"/>
</dbReference>
<dbReference type="CDD" id="cd00614">
    <property type="entry name" value="CGS_like"/>
    <property type="match status" value="1"/>
</dbReference>
<evidence type="ECO:0000256" key="2">
    <source>
        <dbReference type="ARBA" id="ARBA00022898"/>
    </source>
</evidence>
<comment type="similarity">
    <text evidence="3">Belongs to the trans-sulfuration enzymes family. MetZ subfamily.</text>
</comment>
<dbReference type="InterPro" id="IPR015424">
    <property type="entry name" value="PyrdxlP-dep_Trfase"/>
</dbReference>
<dbReference type="PANTHER" id="PTHR11808:SF80">
    <property type="entry name" value="CYSTATHIONINE GAMMA-LYASE"/>
    <property type="match status" value="1"/>
</dbReference>
<dbReference type="InterPro" id="IPR015422">
    <property type="entry name" value="PyrdxlP-dep_Trfase_small"/>
</dbReference>
<dbReference type="Gene3D" id="3.40.640.10">
    <property type="entry name" value="Type I PLP-dependent aspartate aminotransferase-like (Major domain)"/>
    <property type="match status" value="1"/>
</dbReference>
<keyword evidence="3" id="KW-0808">Transferase</keyword>
<keyword evidence="3" id="KW-0486">Methionine biosynthesis</keyword>
<dbReference type="EC" id="2.5.1.-" evidence="3"/>
<comment type="cofactor">
    <cofactor evidence="1 3 4">
        <name>pyridoxal 5'-phosphate</name>
        <dbReference type="ChEBI" id="CHEBI:597326"/>
    </cofactor>
</comment>
<evidence type="ECO:0000256" key="4">
    <source>
        <dbReference type="RuleBase" id="RU362118"/>
    </source>
</evidence>
<dbReference type="HAMAP" id="MF_02056">
    <property type="entry name" value="MetZ"/>
    <property type="match status" value="1"/>
</dbReference>
<evidence type="ECO:0000256" key="1">
    <source>
        <dbReference type="ARBA" id="ARBA00001933"/>
    </source>
</evidence>
<dbReference type="PANTHER" id="PTHR11808">
    <property type="entry name" value="TRANS-SULFURATION ENZYME FAMILY MEMBER"/>
    <property type="match status" value="1"/>
</dbReference>
<gene>
    <name evidence="3 5" type="primary">metZ</name>
    <name evidence="5" type="ORF">Q8A70_24960</name>
</gene>
<feature type="modified residue" description="N6-(pyridoxal phosphate)lysine" evidence="3">
    <location>
        <position position="213"/>
    </location>
</feature>
<comment type="catalytic activity">
    <reaction evidence="3">
        <text>O-succinyl-L-homoserine + hydrogen sulfide = L-homocysteine + succinate</text>
        <dbReference type="Rhea" id="RHEA:27826"/>
        <dbReference type="ChEBI" id="CHEBI:29919"/>
        <dbReference type="ChEBI" id="CHEBI:30031"/>
        <dbReference type="ChEBI" id="CHEBI:57661"/>
        <dbReference type="ChEBI" id="CHEBI:58199"/>
    </reaction>
</comment>
<dbReference type="InterPro" id="IPR000277">
    <property type="entry name" value="Cys/Met-Metab_PyrdxlP-dep_enz"/>
</dbReference>
<reference evidence="6" key="1">
    <citation type="submission" date="2023-08" db="EMBL/GenBank/DDBJ databases">
        <title>Rhodospirillaceae gen. nov., a novel taxon isolated from the Yangtze River Yuezi River estuary sludge.</title>
        <authorList>
            <person name="Ruan L."/>
        </authorList>
    </citation>
    <scope>NUCLEOTIDE SEQUENCE [LARGE SCALE GENOMIC DNA]</scope>
    <source>
        <strain evidence="6">R-7</strain>
    </source>
</reference>
<proteinExistence type="inferred from homology"/>